<proteinExistence type="predicted"/>
<protein>
    <submittedName>
        <fullName evidence="2">Uncharacterized protein</fullName>
    </submittedName>
</protein>
<dbReference type="AlphaFoldDB" id="A0A9I9CL19"/>
<evidence type="ECO:0000256" key="1">
    <source>
        <dbReference type="SAM" id="MobiDB-lite"/>
    </source>
</evidence>
<evidence type="ECO:0000313" key="2">
    <source>
        <dbReference type="EnsemblPlants" id="MELO3C005219.2.1"/>
    </source>
</evidence>
<organism evidence="2">
    <name type="scientific">Cucumis melo</name>
    <name type="common">Muskmelon</name>
    <dbReference type="NCBI Taxonomy" id="3656"/>
    <lineage>
        <taxon>Eukaryota</taxon>
        <taxon>Viridiplantae</taxon>
        <taxon>Streptophyta</taxon>
        <taxon>Embryophyta</taxon>
        <taxon>Tracheophyta</taxon>
        <taxon>Spermatophyta</taxon>
        <taxon>Magnoliopsida</taxon>
        <taxon>eudicotyledons</taxon>
        <taxon>Gunneridae</taxon>
        <taxon>Pentapetalae</taxon>
        <taxon>rosids</taxon>
        <taxon>fabids</taxon>
        <taxon>Cucurbitales</taxon>
        <taxon>Cucurbitaceae</taxon>
        <taxon>Benincaseae</taxon>
        <taxon>Cucumis</taxon>
    </lineage>
</organism>
<sequence>MQTHQRKVIVMRERKEERGDRRRTGWSREGEKGEVAKGVEFSKNNKTREGNGSEEKKNVKRTAEGVVNKHGGNVRRIKKAAEMIGITLQLQGGMNEKGLGLKIPTEKGSYSSKERGGGGGGGESRVYRRFVEWKSV</sequence>
<dbReference type="EnsemblPlants" id="MELO3C005219.2.1">
    <property type="protein sequence ID" value="MELO3C005219.2.1"/>
    <property type="gene ID" value="MELO3C005219.2"/>
</dbReference>
<dbReference type="Gramene" id="MELO3C005219.2.1">
    <property type="protein sequence ID" value="MELO3C005219.2.1"/>
    <property type="gene ID" value="MELO3C005219.2"/>
</dbReference>
<feature type="region of interest" description="Disordered" evidence="1">
    <location>
        <begin position="1"/>
        <end position="61"/>
    </location>
</feature>
<accession>A0A9I9CL19</accession>
<feature type="compositionally biased region" description="Basic and acidic residues" evidence="1">
    <location>
        <begin position="10"/>
        <end position="37"/>
    </location>
</feature>
<reference evidence="2" key="1">
    <citation type="submission" date="2023-03" db="UniProtKB">
        <authorList>
            <consortium name="EnsemblPlants"/>
        </authorList>
    </citation>
    <scope>IDENTIFICATION</scope>
</reference>
<feature type="region of interest" description="Disordered" evidence="1">
    <location>
        <begin position="96"/>
        <end position="124"/>
    </location>
</feature>
<feature type="compositionally biased region" description="Basic and acidic residues" evidence="1">
    <location>
        <begin position="46"/>
        <end position="61"/>
    </location>
</feature>
<name>A0A9I9CL19_CUCME</name>